<dbReference type="AlphaFoldDB" id="A0AA40F7I2"/>
<dbReference type="SUPFAM" id="SSF53474">
    <property type="entry name" value="alpha/beta-Hydrolases"/>
    <property type="match status" value="1"/>
</dbReference>
<dbReference type="PIRSF" id="PIRSF018169">
    <property type="entry name" value="PAF_acetylhydrolase"/>
    <property type="match status" value="1"/>
</dbReference>
<evidence type="ECO:0000256" key="3">
    <source>
        <dbReference type="ARBA" id="ARBA00023098"/>
    </source>
</evidence>
<sequence>MGVVRPSLLHRISSVPRTMATPSAGDSPSLLSRLAPVPRFPAYPGPHKVGTVDVEIPVDQLPSPPETPKEAAGIPTIQFRIFYPAVPDSAGHPITWLPAPQRLHLAAYSQFLGAGPKLASLLSYLPRNLHYITIPVHKNATVLKPNTVPSQTRWPTVLFSHGLGGTRNAYSYIAGSLASHGVVVVCPEHRDGSAAISVVRDPKPPAPRSSWLSSRPAPHTIPYLGIGHNFDSASWEARNTQLRIRLWELALTHEALLAIDTSPSLATHNLNTSTPPRALSQLTNLLDIHSPGHLIFAGHSFGAACMYDGPSAPGGAAILAVESDAFFKWKQHLHMKARIFSPDPTQPVVTAAAFKRADGSEVPRPNFFYVKRAAHLNQSDFGVLWPWLTNKVFGVEKPERCLRLNGRAMLQFLRGNGVAVARTGEGGLVDGGVGAKGEEGILEERRGVEAWERVEVVGLGGESGPTEEELGVEGRGVLEEKDALEGERRMGEEMEPALESPMEGGEGKTKAEGEGVVVKGQE</sequence>
<dbReference type="GO" id="GO:0003847">
    <property type="term" value="F:1-alkyl-2-acetylglycerophosphocholine esterase activity"/>
    <property type="evidence" value="ECO:0007669"/>
    <property type="project" value="UniProtKB-UniRule"/>
</dbReference>
<dbReference type="EC" id="3.1.1.47" evidence="4"/>
<dbReference type="PANTHER" id="PTHR10272:SF7">
    <property type="entry name" value="PHOSPHOLIPASE-RELATED"/>
    <property type="match status" value="1"/>
</dbReference>
<protein>
    <recommendedName>
        <fullName evidence="4">Putative phospholipase</fullName>
        <ecNumber evidence="4">3.1.1.47</ecNumber>
    </recommendedName>
</protein>
<comment type="caution">
    <text evidence="7">The sequence shown here is derived from an EMBL/GenBank/DDBJ whole genome shotgun (WGS) entry which is preliminary data.</text>
</comment>
<accession>A0AA40F7I2</accession>
<keyword evidence="8" id="KW-1185">Reference proteome</keyword>
<dbReference type="InterPro" id="IPR016715">
    <property type="entry name" value="PAF_acetylhydro_eukaryote"/>
</dbReference>
<feature type="compositionally biased region" description="Basic and acidic residues" evidence="6">
    <location>
        <begin position="476"/>
        <end position="492"/>
    </location>
</feature>
<evidence type="ECO:0000256" key="2">
    <source>
        <dbReference type="ARBA" id="ARBA00022963"/>
    </source>
</evidence>
<comment type="catalytic activity">
    <reaction evidence="4">
        <text>a 1-O-alkyl-2-acetyl-sn-glycero-3-phosphocholine + H2O = a 1-O-alkyl-sn-glycero-3-phosphocholine + acetate + H(+)</text>
        <dbReference type="Rhea" id="RHEA:17777"/>
        <dbReference type="ChEBI" id="CHEBI:15377"/>
        <dbReference type="ChEBI" id="CHEBI:15378"/>
        <dbReference type="ChEBI" id="CHEBI:30089"/>
        <dbReference type="ChEBI" id="CHEBI:30909"/>
        <dbReference type="ChEBI" id="CHEBI:36707"/>
        <dbReference type="EC" id="3.1.1.47"/>
    </reaction>
</comment>
<gene>
    <name evidence="7" type="ORF">B0T18DRAFT_444530</name>
</gene>
<dbReference type="GO" id="GO:0016042">
    <property type="term" value="P:lipid catabolic process"/>
    <property type="evidence" value="ECO:0007669"/>
    <property type="project" value="UniProtKB-KW"/>
</dbReference>
<evidence type="ECO:0000256" key="5">
    <source>
        <dbReference type="PIRSR" id="PIRSR018169-1"/>
    </source>
</evidence>
<evidence type="ECO:0000256" key="1">
    <source>
        <dbReference type="ARBA" id="ARBA00022801"/>
    </source>
</evidence>
<feature type="region of interest" description="Disordered" evidence="6">
    <location>
        <begin position="460"/>
        <end position="522"/>
    </location>
</feature>
<feature type="active site" description="Nucleophile" evidence="5">
    <location>
        <position position="300"/>
    </location>
</feature>
<evidence type="ECO:0000313" key="8">
    <source>
        <dbReference type="Proteomes" id="UP001172155"/>
    </source>
</evidence>
<proteinExistence type="inferred from homology"/>
<dbReference type="InterPro" id="IPR029058">
    <property type="entry name" value="AB_hydrolase_fold"/>
</dbReference>
<dbReference type="Pfam" id="PF03403">
    <property type="entry name" value="PAF-AH_p_II"/>
    <property type="match status" value="1"/>
</dbReference>
<feature type="active site" description="Charge relay system" evidence="5">
    <location>
        <position position="375"/>
    </location>
</feature>
<keyword evidence="2 4" id="KW-0442">Lipid degradation</keyword>
<organism evidence="7 8">
    <name type="scientific">Schizothecium vesticola</name>
    <dbReference type="NCBI Taxonomy" id="314040"/>
    <lineage>
        <taxon>Eukaryota</taxon>
        <taxon>Fungi</taxon>
        <taxon>Dikarya</taxon>
        <taxon>Ascomycota</taxon>
        <taxon>Pezizomycotina</taxon>
        <taxon>Sordariomycetes</taxon>
        <taxon>Sordariomycetidae</taxon>
        <taxon>Sordariales</taxon>
        <taxon>Schizotheciaceae</taxon>
        <taxon>Schizothecium</taxon>
    </lineage>
</organism>
<dbReference type="PANTHER" id="PTHR10272">
    <property type="entry name" value="PLATELET-ACTIVATING FACTOR ACETYLHYDROLASE"/>
    <property type="match status" value="1"/>
</dbReference>
<name>A0AA40F7I2_9PEZI</name>
<reference evidence="7" key="1">
    <citation type="submission" date="2023-06" db="EMBL/GenBank/DDBJ databases">
        <title>Genome-scale phylogeny and comparative genomics of the fungal order Sordariales.</title>
        <authorList>
            <consortium name="Lawrence Berkeley National Laboratory"/>
            <person name="Hensen N."/>
            <person name="Bonometti L."/>
            <person name="Westerberg I."/>
            <person name="Brannstrom I.O."/>
            <person name="Guillou S."/>
            <person name="Cros-Aarteil S."/>
            <person name="Calhoun S."/>
            <person name="Haridas S."/>
            <person name="Kuo A."/>
            <person name="Mondo S."/>
            <person name="Pangilinan J."/>
            <person name="Riley R."/>
            <person name="LaButti K."/>
            <person name="Andreopoulos B."/>
            <person name="Lipzen A."/>
            <person name="Chen C."/>
            <person name="Yanf M."/>
            <person name="Daum C."/>
            <person name="Ng V."/>
            <person name="Clum A."/>
            <person name="Steindorff A."/>
            <person name="Ohm R."/>
            <person name="Martin F."/>
            <person name="Silar P."/>
            <person name="Natvig D."/>
            <person name="Lalanne C."/>
            <person name="Gautier V."/>
            <person name="Ament-velasquez S.L."/>
            <person name="Kruys A."/>
            <person name="Hutchinson M.I."/>
            <person name="Powell A.J."/>
            <person name="Barry K."/>
            <person name="Miller A.N."/>
            <person name="Grigoriev I.V."/>
            <person name="Debuchy R."/>
            <person name="Gladieux P."/>
            <person name="Thoren M.H."/>
            <person name="Johannesson H."/>
        </authorList>
    </citation>
    <scope>NUCLEOTIDE SEQUENCE</scope>
    <source>
        <strain evidence="7">SMH3187-1</strain>
    </source>
</reference>
<evidence type="ECO:0000313" key="7">
    <source>
        <dbReference type="EMBL" id="KAK0752211.1"/>
    </source>
</evidence>
<keyword evidence="1 4" id="KW-0378">Hydrolase</keyword>
<dbReference type="Gene3D" id="3.40.50.1820">
    <property type="entry name" value="alpha/beta hydrolase"/>
    <property type="match status" value="1"/>
</dbReference>
<evidence type="ECO:0000256" key="6">
    <source>
        <dbReference type="SAM" id="MobiDB-lite"/>
    </source>
</evidence>
<dbReference type="Proteomes" id="UP001172155">
    <property type="component" value="Unassembled WGS sequence"/>
</dbReference>
<comment type="similarity">
    <text evidence="4">Belongs to the serine esterase family.</text>
</comment>
<evidence type="ECO:0000256" key="4">
    <source>
        <dbReference type="PIRNR" id="PIRNR018169"/>
    </source>
</evidence>
<keyword evidence="3 4" id="KW-0443">Lipid metabolism</keyword>
<feature type="active site" description="Charge relay system" evidence="5">
    <location>
        <position position="324"/>
    </location>
</feature>
<dbReference type="EMBL" id="JAUKUD010000002">
    <property type="protein sequence ID" value="KAK0752211.1"/>
    <property type="molecule type" value="Genomic_DNA"/>
</dbReference>